<dbReference type="Gene3D" id="3.40.50.720">
    <property type="entry name" value="NAD(P)-binding Rossmann-like Domain"/>
    <property type="match status" value="1"/>
</dbReference>
<keyword evidence="5" id="KW-1185">Reference proteome</keyword>
<dbReference type="Proteomes" id="UP001221757">
    <property type="component" value="Unassembled WGS sequence"/>
</dbReference>
<dbReference type="SUPFAM" id="SSF51735">
    <property type="entry name" value="NAD(P)-binding Rossmann-fold domains"/>
    <property type="match status" value="1"/>
</dbReference>
<proteinExistence type="inferred from homology"/>
<dbReference type="PRINTS" id="PR00081">
    <property type="entry name" value="GDHRDH"/>
</dbReference>
<reference evidence="4" key="1">
    <citation type="submission" date="2023-03" db="EMBL/GenBank/DDBJ databases">
        <title>Massive genome expansion in bonnet fungi (Mycena s.s.) driven by repeated elements and novel gene families across ecological guilds.</title>
        <authorList>
            <consortium name="Lawrence Berkeley National Laboratory"/>
            <person name="Harder C.B."/>
            <person name="Miyauchi S."/>
            <person name="Viragh M."/>
            <person name="Kuo A."/>
            <person name="Thoen E."/>
            <person name="Andreopoulos B."/>
            <person name="Lu D."/>
            <person name="Skrede I."/>
            <person name="Drula E."/>
            <person name="Henrissat B."/>
            <person name="Morin E."/>
            <person name="Kohler A."/>
            <person name="Barry K."/>
            <person name="LaButti K."/>
            <person name="Morin E."/>
            <person name="Salamov A."/>
            <person name="Lipzen A."/>
            <person name="Mereny Z."/>
            <person name="Hegedus B."/>
            <person name="Baldrian P."/>
            <person name="Stursova M."/>
            <person name="Weitz H."/>
            <person name="Taylor A."/>
            <person name="Grigoriev I.V."/>
            <person name="Nagy L.G."/>
            <person name="Martin F."/>
            <person name="Kauserud H."/>
        </authorList>
    </citation>
    <scope>NUCLEOTIDE SEQUENCE</scope>
    <source>
        <strain evidence="4">CBHHK067</strain>
    </source>
</reference>
<organism evidence="4 5">
    <name type="scientific">Mycena rosella</name>
    <name type="common">Pink bonnet</name>
    <name type="synonym">Agaricus rosellus</name>
    <dbReference type="NCBI Taxonomy" id="1033263"/>
    <lineage>
        <taxon>Eukaryota</taxon>
        <taxon>Fungi</taxon>
        <taxon>Dikarya</taxon>
        <taxon>Basidiomycota</taxon>
        <taxon>Agaricomycotina</taxon>
        <taxon>Agaricomycetes</taxon>
        <taxon>Agaricomycetidae</taxon>
        <taxon>Agaricales</taxon>
        <taxon>Marasmiineae</taxon>
        <taxon>Mycenaceae</taxon>
        <taxon>Mycena</taxon>
    </lineage>
</organism>
<dbReference type="GO" id="GO:0005737">
    <property type="term" value="C:cytoplasm"/>
    <property type="evidence" value="ECO:0007669"/>
    <property type="project" value="TreeGrafter"/>
</dbReference>
<dbReference type="GO" id="GO:0016491">
    <property type="term" value="F:oxidoreductase activity"/>
    <property type="evidence" value="ECO:0007669"/>
    <property type="project" value="TreeGrafter"/>
</dbReference>
<dbReference type="PRINTS" id="PR00080">
    <property type="entry name" value="SDRFAMILY"/>
</dbReference>
<dbReference type="InterPro" id="IPR002347">
    <property type="entry name" value="SDR_fam"/>
</dbReference>
<evidence type="ECO:0000256" key="3">
    <source>
        <dbReference type="RuleBase" id="RU000363"/>
    </source>
</evidence>
<evidence type="ECO:0008006" key="6">
    <source>
        <dbReference type="Google" id="ProtNLM"/>
    </source>
</evidence>
<dbReference type="InterPro" id="IPR051468">
    <property type="entry name" value="Fungal_SecMetab_SDRs"/>
</dbReference>
<accession>A0AAD7GDF1</accession>
<sequence length="208" mass="22091">MSSTPRTILVTGSNQGLGMHTVHKLAATPNVLVFMASRKLAAAEEALAKFASEIDTSSSVVPVQLDITDATSIKNAHAFIAKYLQEKSLPGLDVLINNAACAGTFEAQEIYSVNLIGTFFLTEAIRPLLRNGGAIINMSSTLGSLAAHTQRPHPPLYPAYSSSKAALNALTLQWAIQEEEKKSGIRVVSICPGACARDGLGQKLTDRD</sequence>
<dbReference type="InterPro" id="IPR020904">
    <property type="entry name" value="Sc_DH/Rdtase_CS"/>
</dbReference>
<gene>
    <name evidence="4" type="ORF">B0H17DRAFT_643676</name>
</gene>
<dbReference type="EMBL" id="JARKIE010000074">
    <property type="protein sequence ID" value="KAJ7689176.1"/>
    <property type="molecule type" value="Genomic_DNA"/>
</dbReference>
<protein>
    <recommendedName>
        <fullName evidence="6">NAD(P)-binding protein</fullName>
    </recommendedName>
</protein>
<comment type="caution">
    <text evidence="4">The sequence shown here is derived from an EMBL/GenBank/DDBJ whole genome shotgun (WGS) entry which is preliminary data.</text>
</comment>
<evidence type="ECO:0000256" key="2">
    <source>
        <dbReference type="ARBA" id="ARBA00022857"/>
    </source>
</evidence>
<dbReference type="PANTHER" id="PTHR43544:SF36">
    <property type="entry name" value="CHAIN OXIDOREDUCTASE (CSGA), PUTATIVE (AFU_ORTHOLOGUE AFUA_4G00910)-RELATED"/>
    <property type="match status" value="1"/>
</dbReference>
<evidence type="ECO:0000256" key="1">
    <source>
        <dbReference type="ARBA" id="ARBA00006484"/>
    </source>
</evidence>
<dbReference type="PROSITE" id="PS00061">
    <property type="entry name" value="ADH_SHORT"/>
    <property type="match status" value="1"/>
</dbReference>
<name>A0AAD7GDF1_MYCRO</name>
<dbReference type="PANTHER" id="PTHR43544">
    <property type="entry name" value="SHORT-CHAIN DEHYDROGENASE/REDUCTASE"/>
    <property type="match status" value="1"/>
</dbReference>
<keyword evidence="2" id="KW-0521">NADP</keyword>
<comment type="similarity">
    <text evidence="1 3">Belongs to the short-chain dehydrogenases/reductases (SDR) family.</text>
</comment>
<dbReference type="AlphaFoldDB" id="A0AAD7GDF1"/>
<evidence type="ECO:0000313" key="4">
    <source>
        <dbReference type="EMBL" id="KAJ7689176.1"/>
    </source>
</evidence>
<evidence type="ECO:0000313" key="5">
    <source>
        <dbReference type="Proteomes" id="UP001221757"/>
    </source>
</evidence>
<dbReference type="Pfam" id="PF00106">
    <property type="entry name" value="adh_short"/>
    <property type="match status" value="1"/>
</dbReference>
<dbReference type="InterPro" id="IPR036291">
    <property type="entry name" value="NAD(P)-bd_dom_sf"/>
</dbReference>